<evidence type="ECO:0000313" key="2">
    <source>
        <dbReference type="Proteomes" id="UP000502260"/>
    </source>
</evidence>
<sequence length="64" mass="7118">MQTNDALQQHANYDADDYAYLTAKGWTDAEILARWNAEAKSGTGPCRWQTDSARSKLAAVTGRR</sequence>
<name>A0A6F8VES5_9PROT</name>
<dbReference type="EMBL" id="AP022853">
    <property type="protein sequence ID" value="BCB28184.1"/>
    <property type="molecule type" value="Genomic_DNA"/>
</dbReference>
<keyword evidence="2" id="KW-1185">Reference proteome</keyword>
<protein>
    <submittedName>
        <fullName evidence="1">Uncharacterized protein</fullName>
    </submittedName>
</protein>
<reference evidence="2" key="1">
    <citation type="submission" date="2020-03" db="EMBL/GenBank/DDBJ databases">
        <title>Complete genome sequence of sulfur-oxidizing bacterium skT11.</title>
        <authorList>
            <person name="Kanda M."/>
            <person name="Kojima H."/>
            <person name="Fukui M."/>
        </authorList>
    </citation>
    <scope>NUCLEOTIDE SEQUENCE [LARGE SCALE GENOMIC DNA]</scope>
    <source>
        <strain evidence="2">skT11</strain>
    </source>
</reference>
<organism evidence="1 2">
    <name type="scientific">Sulfurimicrobium lacus</name>
    <dbReference type="NCBI Taxonomy" id="2715678"/>
    <lineage>
        <taxon>Bacteria</taxon>
        <taxon>Pseudomonadati</taxon>
        <taxon>Pseudomonadota</taxon>
        <taxon>Betaproteobacteria</taxon>
        <taxon>Nitrosomonadales</taxon>
        <taxon>Sulfuricellaceae</taxon>
        <taxon>Sulfurimicrobium</taxon>
    </lineage>
</organism>
<evidence type="ECO:0000313" key="1">
    <source>
        <dbReference type="EMBL" id="BCB28184.1"/>
    </source>
</evidence>
<dbReference type="Proteomes" id="UP000502260">
    <property type="component" value="Chromosome"/>
</dbReference>
<proteinExistence type="predicted"/>
<dbReference type="AlphaFoldDB" id="A0A6F8VES5"/>
<dbReference type="RefSeq" id="WP_173067132.1">
    <property type="nucleotide sequence ID" value="NZ_AP022853.1"/>
</dbReference>
<dbReference type="KEGG" id="slac:SKTS_30700"/>
<gene>
    <name evidence="1" type="ORF">SKTS_30700</name>
</gene>
<accession>A0A6F8VES5</accession>